<reference evidence="1" key="1">
    <citation type="submission" date="2023-03" db="EMBL/GenBank/DDBJ databases">
        <title>Massive genome expansion in bonnet fungi (Mycena s.s.) driven by repeated elements and novel gene families across ecological guilds.</title>
        <authorList>
            <consortium name="Lawrence Berkeley National Laboratory"/>
            <person name="Harder C.B."/>
            <person name="Miyauchi S."/>
            <person name="Viragh M."/>
            <person name="Kuo A."/>
            <person name="Thoen E."/>
            <person name="Andreopoulos B."/>
            <person name="Lu D."/>
            <person name="Skrede I."/>
            <person name="Drula E."/>
            <person name="Henrissat B."/>
            <person name="Morin E."/>
            <person name="Kohler A."/>
            <person name="Barry K."/>
            <person name="LaButti K."/>
            <person name="Morin E."/>
            <person name="Salamov A."/>
            <person name="Lipzen A."/>
            <person name="Mereny Z."/>
            <person name="Hegedus B."/>
            <person name="Baldrian P."/>
            <person name="Stursova M."/>
            <person name="Weitz H."/>
            <person name="Taylor A."/>
            <person name="Grigoriev I.V."/>
            <person name="Nagy L.G."/>
            <person name="Martin F."/>
            <person name="Kauserud H."/>
        </authorList>
    </citation>
    <scope>NUCLEOTIDE SEQUENCE</scope>
    <source>
        <strain evidence="1">CBHHK182m</strain>
    </source>
</reference>
<accession>A0AAD7ME66</accession>
<proteinExistence type="predicted"/>
<gene>
    <name evidence="1" type="ORF">B0H16DRAFT_1899680</name>
</gene>
<name>A0AAD7ME66_9AGAR</name>
<comment type="caution">
    <text evidence="1">The sequence shown here is derived from an EMBL/GenBank/DDBJ whole genome shotgun (WGS) entry which is preliminary data.</text>
</comment>
<dbReference type="AlphaFoldDB" id="A0AAD7ME66"/>
<protein>
    <submittedName>
        <fullName evidence="1">Uncharacterized protein</fullName>
    </submittedName>
</protein>
<sequence length="221" mass="23714">MSPSLLTFIAATSAVQRASLQALNDADAGNDSTRASAHADMRSTRCVSRDYLLPPLPLTLHLGIAVFVFFNPGPSFPALVYTVVPRPHPPARTPSSRVHAAPNSRSGNAAALCACALSPRSLSCLHSHLPHLSLVSHPACPLFPVTPARAPRPLPVMWIRTCTHLAVARTETLSFMRGWASRPLLPYCPSPSLPVSPIHPFPFPESIPHRMSLPTAPKLAL</sequence>
<evidence type="ECO:0000313" key="1">
    <source>
        <dbReference type="EMBL" id="KAJ7713116.1"/>
    </source>
</evidence>
<evidence type="ECO:0000313" key="2">
    <source>
        <dbReference type="Proteomes" id="UP001215598"/>
    </source>
</evidence>
<keyword evidence="2" id="KW-1185">Reference proteome</keyword>
<organism evidence="1 2">
    <name type="scientific">Mycena metata</name>
    <dbReference type="NCBI Taxonomy" id="1033252"/>
    <lineage>
        <taxon>Eukaryota</taxon>
        <taxon>Fungi</taxon>
        <taxon>Dikarya</taxon>
        <taxon>Basidiomycota</taxon>
        <taxon>Agaricomycotina</taxon>
        <taxon>Agaricomycetes</taxon>
        <taxon>Agaricomycetidae</taxon>
        <taxon>Agaricales</taxon>
        <taxon>Marasmiineae</taxon>
        <taxon>Mycenaceae</taxon>
        <taxon>Mycena</taxon>
    </lineage>
</organism>
<dbReference type="Proteomes" id="UP001215598">
    <property type="component" value="Unassembled WGS sequence"/>
</dbReference>
<dbReference type="EMBL" id="JARKIB010000351">
    <property type="protein sequence ID" value="KAJ7713116.1"/>
    <property type="molecule type" value="Genomic_DNA"/>
</dbReference>